<dbReference type="OrthoDB" id="9815825at2"/>
<dbReference type="PANTHER" id="PTHR43708">
    <property type="entry name" value="CONSERVED EXPRESSED OXIDOREDUCTASE (EUROFUNG)"/>
    <property type="match status" value="1"/>
</dbReference>
<evidence type="ECO:0000256" key="1">
    <source>
        <dbReference type="ARBA" id="ARBA00010928"/>
    </source>
</evidence>
<dbReference type="InterPro" id="IPR051317">
    <property type="entry name" value="Gfo/Idh/MocA_oxidoreduct"/>
</dbReference>
<keyword evidence="6" id="KW-1185">Reference proteome</keyword>
<dbReference type="Gene3D" id="3.40.50.720">
    <property type="entry name" value="NAD(P)-binding Rossmann-like Domain"/>
    <property type="match status" value="1"/>
</dbReference>
<dbReference type="RefSeq" id="WP_127197449.1">
    <property type="nucleotide sequence ID" value="NZ_RZNX01000001.1"/>
</dbReference>
<feature type="domain" description="Gfo/Idh/MocA-like oxidoreductase C-terminal" evidence="4">
    <location>
        <begin position="134"/>
        <end position="349"/>
    </location>
</feature>
<dbReference type="Proteomes" id="UP000272464">
    <property type="component" value="Unassembled WGS sequence"/>
</dbReference>
<gene>
    <name evidence="5" type="ORF">EJP77_01655</name>
</gene>
<name>A0A433XNV4_9BACL</name>
<dbReference type="Pfam" id="PF01408">
    <property type="entry name" value="GFO_IDH_MocA"/>
    <property type="match status" value="1"/>
</dbReference>
<sequence length="351" mass="39350">MSETIRVGIVGYGFAARTFHAPIISTVPGLSLSKIVQRSGASCEQDYPGVQAVKEISGLYGDEEIDLVIITTPSTNHYDIARQALLAGKHVVVEKPFTTTTQEADELIELAQRQNRVLSVFHNRRWDGDFLTLKEVVEQGLLGRLTEAELRWDRYSPNSNPERWRDAGEEGSGTFYDLGVHLIDQALTLFGTPLSVQAELRTEREHAKAHDYFDVSLEYPDSFKVSFKSSLLAVEPASRYRLYGTEGAFVKYGEDPQEKQLLSGLIPGMPGWGEEAEQRWGILHTSRGGLDYRGKVRTLPGSYQAFYQNIYDAITGAAELAVQPEEARMAIRIIELGMQSHREQRRVKVTL</sequence>
<comment type="similarity">
    <text evidence="1">Belongs to the Gfo/Idh/MocA family.</text>
</comment>
<dbReference type="GO" id="GO:0016491">
    <property type="term" value="F:oxidoreductase activity"/>
    <property type="evidence" value="ECO:0007669"/>
    <property type="project" value="UniProtKB-KW"/>
</dbReference>
<dbReference type="AlphaFoldDB" id="A0A433XNV4"/>
<dbReference type="PANTHER" id="PTHR43708:SF5">
    <property type="entry name" value="CONSERVED EXPRESSED OXIDOREDUCTASE (EUROFUNG)-RELATED"/>
    <property type="match status" value="1"/>
</dbReference>
<comment type="caution">
    <text evidence="5">The sequence shown here is derived from an EMBL/GenBank/DDBJ whole genome shotgun (WGS) entry which is preliminary data.</text>
</comment>
<dbReference type="InterPro" id="IPR004104">
    <property type="entry name" value="Gfo/Idh/MocA-like_OxRdtase_C"/>
</dbReference>
<keyword evidence="2" id="KW-0560">Oxidoreductase</keyword>
<feature type="domain" description="Gfo/Idh/MocA-like oxidoreductase N-terminal" evidence="3">
    <location>
        <begin position="5"/>
        <end position="122"/>
    </location>
</feature>
<proteinExistence type="inferred from homology"/>
<dbReference type="InterPro" id="IPR000683">
    <property type="entry name" value="Gfo/Idh/MocA-like_OxRdtase_N"/>
</dbReference>
<evidence type="ECO:0000259" key="4">
    <source>
        <dbReference type="Pfam" id="PF02894"/>
    </source>
</evidence>
<dbReference type="NCBIfam" id="NF008607">
    <property type="entry name" value="PRK11579.1"/>
    <property type="match status" value="1"/>
</dbReference>
<dbReference type="EMBL" id="RZNX01000001">
    <property type="protein sequence ID" value="RUT35749.1"/>
    <property type="molecule type" value="Genomic_DNA"/>
</dbReference>
<evidence type="ECO:0000256" key="2">
    <source>
        <dbReference type="ARBA" id="ARBA00023002"/>
    </source>
</evidence>
<evidence type="ECO:0000259" key="3">
    <source>
        <dbReference type="Pfam" id="PF01408"/>
    </source>
</evidence>
<reference evidence="5 6" key="1">
    <citation type="submission" date="2018-12" db="EMBL/GenBank/DDBJ databases">
        <authorList>
            <person name="Sun L."/>
            <person name="Chen Z."/>
        </authorList>
    </citation>
    <scope>NUCLEOTIDE SEQUENCE [LARGE SCALE GENOMIC DNA]</scope>
    <source>
        <strain evidence="5 6">3-5-3</strain>
    </source>
</reference>
<organism evidence="5 6">
    <name type="scientific">Paenibacillus zeisoli</name>
    <dbReference type="NCBI Taxonomy" id="2496267"/>
    <lineage>
        <taxon>Bacteria</taxon>
        <taxon>Bacillati</taxon>
        <taxon>Bacillota</taxon>
        <taxon>Bacilli</taxon>
        <taxon>Bacillales</taxon>
        <taxon>Paenibacillaceae</taxon>
        <taxon>Paenibacillus</taxon>
    </lineage>
</organism>
<dbReference type="SUPFAM" id="SSF51735">
    <property type="entry name" value="NAD(P)-binding Rossmann-fold domains"/>
    <property type="match status" value="1"/>
</dbReference>
<evidence type="ECO:0000313" key="5">
    <source>
        <dbReference type="EMBL" id="RUT35749.1"/>
    </source>
</evidence>
<dbReference type="InterPro" id="IPR036291">
    <property type="entry name" value="NAD(P)-bd_dom_sf"/>
</dbReference>
<dbReference type="Gene3D" id="3.30.360.10">
    <property type="entry name" value="Dihydrodipicolinate Reductase, domain 2"/>
    <property type="match status" value="1"/>
</dbReference>
<dbReference type="GO" id="GO:0000166">
    <property type="term" value="F:nucleotide binding"/>
    <property type="evidence" value="ECO:0007669"/>
    <property type="project" value="InterPro"/>
</dbReference>
<accession>A0A433XNV4</accession>
<dbReference type="Pfam" id="PF02894">
    <property type="entry name" value="GFO_IDH_MocA_C"/>
    <property type="match status" value="1"/>
</dbReference>
<evidence type="ECO:0000313" key="6">
    <source>
        <dbReference type="Proteomes" id="UP000272464"/>
    </source>
</evidence>
<protein>
    <submittedName>
        <fullName evidence="5">Oxidoreductase</fullName>
    </submittedName>
</protein>